<accession>A0A179B5A5</accession>
<evidence type="ECO:0000313" key="2">
    <source>
        <dbReference type="Proteomes" id="UP000078368"/>
    </source>
</evidence>
<evidence type="ECO:0000313" key="1">
    <source>
        <dbReference type="EMBL" id="OAP86872.1"/>
    </source>
</evidence>
<dbReference type="Proteomes" id="UP000078368">
    <property type="component" value="Unassembled WGS sequence"/>
</dbReference>
<proteinExistence type="predicted"/>
<keyword evidence="2" id="KW-1185">Reference proteome</keyword>
<dbReference type="EMBL" id="LVZK01000001">
    <property type="protein sequence ID" value="OAP86872.1"/>
    <property type="molecule type" value="Genomic_DNA"/>
</dbReference>
<dbReference type="AlphaFoldDB" id="A0A179B5A5"/>
<name>A0A179B5A5_9ACTO</name>
<dbReference type="STRING" id="1823756.A4H34_07110"/>
<sequence length="233" mass="24130">MTCILWVGEDSVHLRLLEASGAVRVERAASVEEACARRADALARGKTEPAWAGIAVDAAHYAAAMQAAELRDGLAEAVGFADTLAFAGPLPGAYAFCARVGGIVAAFREATGSLCRSDDGAVVGSGPEAWAGLAALTQLRVRRLVAHTEPFDAATPAVAHRLGIELATADAAAFTGAPVVYSARELAAIVNDDEKGLVVNETVALHTAAAQVRLLASKEPDLETMRNVMRSAL</sequence>
<reference evidence="1 2" key="1">
    <citation type="submission" date="2016-04" db="EMBL/GenBank/DDBJ databases">
        <title>Peptidophaga gingivicola gen. nov., sp. nov., isolated from human subgingival plaque.</title>
        <authorList>
            <person name="Beall C.J."/>
            <person name="Mokrzan E.M."/>
            <person name="Griffen A.L."/>
            <person name="Leys E.J."/>
        </authorList>
    </citation>
    <scope>NUCLEOTIDE SEQUENCE [LARGE SCALE GENOMIC DNA]</scope>
    <source>
        <strain evidence="1 2">BA112</strain>
    </source>
</reference>
<gene>
    <name evidence="1" type="ORF">A4H34_07110</name>
</gene>
<organism evidence="1 2">
    <name type="scientific">Peptidiphaga gingivicola</name>
    <dbReference type="NCBI Taxonomy" id="2741497"/>
    <lineage>
        <taxon>Bacteria</taxon>
        <taxon>Bacillati</taxon>
        <taxon>Actinomycetota</taxon>
        <taxon>Actinomycetes</taxon>
        <taxon>Actinomycetales</taxon>
        <taxon>Actinomycetaceae</taxon>
        <taxon>Peptidiphaga</taxon>
    </lineage>
</organism>
<dbReference type="RefSeq" id="WP_064231514.1">
    <property type="nucleotide sequence ID" value="NZ_LVZK01000001.1"/>
</dbReference>
<dbReference type="OrthoDB" id="3268364at2"/>
<comment type="caution">
    <text evidence="1">The sequence shown here is derived from an EMBL/GenBank/DDBJ whole genome shotgun (WGS) entry which is preliminary data.</text>
</comment>
<protein>
    <submittedName>
        <fullName evidence="1">Uncharacterized protein</fullName>
    </submittedName>
</protein>